<evidence type="ECO:0000259" key="3">
    <source>
        <dbReference type="Pfam" id="PF21447"/>
    </source>
</evidence>
<sequence length="509" mass="58676">MKLYASIYIGSYEIILKVFQITQKKRLKELDCLRTPIDTAQDIYASGQLKKETVDRICNVLEDMKRTLALYRLTEDYQIYAGSTFTAAGNRLFAMEQIKLRTGMKVLALSNSEHRFMSYRAVASQDNFDAMVSESAAIVDIGGASLQITLFYHGKVRTTQHIGLGTVIMSENMKRLSYMTNHKEQIAQMMYKELDAFVTMHMQDVKLKYLIILGDHVSTLMERAVDDATREPIRMEHYMELLENMRDKTLQSIIREFDVLNDHEELIEPFLMLHHAIAEKLPAKYVYVPGVSVNDGMAYHYFAPKHYLQVEHDFDQDIISAAWSIAKRYGSYQPHLKALDKISTQIFDATKKFHGLDKRQRLLMRLVAILHDCGKYISISDASDCSYIIIMSSEILGLSHKEREMVATVVSLNRKSLESYDSMADRFSVDEYMTIVKLLAILKVANALDRSHRQKFKNIKMAVRGNRLHITIEATDSIALEKGMFEEKADFFESVFSIRPILRELRVFE</sequence>
<evidence type="ECO:0000313" key="4">
    <source>
        <dbReference type="EMBL" id="MBC5685250.1"/>
    </source>
</evidence>
<dbReference type="Gene3D" id="3.30.420.40">
    <property type="match status" value="1"/>
</dbReference>
<comment type="similarity">
    <text evidence="1">Belongs to the GppA/Ppx family.</text>
</comment>
<dbReference type="InterPro" id="IPR048950">
    <property type="entry name" value="Ppx_GppA_C"/>
</dbReference>
<organism evidence="4 5">
    <name type="scientific">Roseburia lenta</name>
    <dbReference type="NCBI Taxonomy" id="2763061"/>
    <lineage>
        <taxon>Bacteria</taxon>
        <taxon>Bacillati</taxon>
        <taxon>Bacillota</taxon>
        <taxon>Clostridia</taxon>
        <taxon>Lachnospirales</taxon>
        <taxon>Lachnospiraceae</taxon>
        <taxon>Roseburia</taxon>
    </lineage>
</organism>
<dbReference type="SUPFAM" id="SSF109604">
    <property type="entry name" value="HD-domain/PDEase-like"/>
    <property type="match status" value="1"/>
</dbReference>
<evidence type="ECO:0000313" key="5">
    <source>
        <dbReference type="Proteomes" id="UP000643810"/>
    </source>
</evidence>
<gene>
    <name evidence="4" type="ORF">H8R94_01250</name>
</gene>
<dbReference type="PANTHER" id="PTHR30005:SF0">
    <property type="entry name" value="RETROGRADE REGULATION PROTEIN 2"/>
    <property type="match status" value="1"/>
</dbReference>
<protein>
    <submittedName>
        <fullName evidence="4">Phosphatase</fullName>
    </submittedName>
</protein>
<keyword evidence="5" id="KW-1185">Reference proteome</keyword>
<dbReference type="InterPro" id="IPR043129">
    <property type="entry name" value="ATPase_NBD"/>
</dbReference>
<name>A0ABR7GCT4_9FIRM</name>
<dbReference type="PANTHER" id="PTHR30005">
    <property type="entry name" value="EXOPOLYPHOSPHATASE"/>
    <property type="match status" value="1"/>
</dbReference>
<reference evidence="4 5" key="1">
    <citation type="submission" date="2020-08" db="EMBL/GenBank/DDBJ databases">
        <title>Genome public.</title>
        <authorList>
            <person name="Liu C."/>
            <person name="Sun Q."/>
        </authorList>
    </citation>
    <scope>NUCLEOTIDE SEQUENCE [LARGE SCALE GENOMIC DNA]</scope>
    <source>
        <strain evidence="4 5">NSJ-9</strain>
    </source>
</reference>
<dbReference type="Pfam" id="PF02541">
    <property type="entry name" value="Ppx-GppA"/>
    <property type="match status" value="1"/>
</dbReference>
<evidence type="ECO:0000256" key="1">
    <source>
        <dbReference type="ARBA" id="ARBA00007125"/>
    </source>
</evidence>
<dbReference type="InterPro" id="IPR050273">
    <property type="entry name" value="GppA/Ppx_hydrolase"/>
</dbReference>
<feature type="domain" description="Ppx/GppA phosphatase C-terminal" evidence="3">
    <location>
        <begin position="326"/>
        <end position="474"/>
    </location>
</feature>
<proteinExistence type="inferred from homology"/>
<dbReference type="InterPro" id="IPR003695">
    <property type="entry name" value="Ppx_GppA_N"/>
</dbReference>
<dbReference type="Proteomes" id="UP000643810">
    <property type="component" value="Unassembled WGS sequence"/>
</dbReference>
<accession>A0ABR7GCT4</accession>
<dbReference type="SUPFAM" id="SSF53067">
    <property type="entry name" value="Actin-like ATPase domain"/>
    <property type="match status" value="2"/>
</dbReference>
<feature type="domain" description="Ppx/GppA phosphatase N-terminal" evidence="2">
    <location>
        <begin position="43"/>
        <end position="213"/>
    </location>
</feature>
<evidence type="ECO:0000259" key="2">
    <source>
        <dbReference type="Pfam" id="PF02541"/>
    </source>
</evidence>
<dbReference type="RefSeq" id="WP_186853639.1">
    <property type="nucleotide sequence ID" value="NZ_JACOPG010000001.1"/>
</dbReference>
<dbReference type="Gene3D" id="1.10.3210.10">
    <property type="entry name" value="Hypothetical protein af1432"/>
    <property type="match status" value="1"/>
</dbReference>
<comment type="caution">
    <text evidence="4">The sequence shown here is derived from an EMBL/GenBank/DDBJ whole genome shotgun (WGS) entry which is preliminary data.</text>
</comment>
<dbReference type="EMBL" id="JACOPG010000001">
    <property type="protein sequence ID" value="MBC5685250.1"/>
    <property type="molecule type" value="Genomic_DNA"/>
</dbReference>
<dbReference type="Pfam" id="PF21447">
    <property type="entry name" value="Ppx-GppA_III"/>
    <property type="match status" value="1"/>
</dbReference>
<dbReference type="Gene3D" id="3.30.420.150">
    <property type="entry name" value="Exopolyphosphatase. Domain 2"/>
    <property type="match status" value="1"/>
</dbReference>